<reference evidence="3 4" key="1">
    <citation type="submission" date="2016-02" db="EMBL/GenBank/DDBJ databases">
        <title>Genome analysis of coral dinoflagellate symbionts highlights evolutionary adaptations to a symbiotic lifestyle.</title>
        <authorList>
            <person name="Aranda M."/>
            <person name="Li Y."/>
            <person name="Liew Y.J."/>
            <person name="Baumgarten S."/>
            <person name="Simakov O."/>
            <person name="Wilson M."/>
            <person name="Piel J."/>
            <person name="Ashoor H."/>
            <person name="Bougouffa S."/>
            <person name="Bajic V.B."/>
            <person name="Ryu T."/>
            <person name="Ravasi T."/>
            <person name="Bayer T."/>
            <person name="Micklem G."/>
            <person name="Kim H."/>
            <person name="Bhak J."/>
            <person name="Lajeunesse T.C."/>
            <person name="Voolstra C.R."/>
        </authorList>
    </citation>
    <scope>NUCLEOTIDE SEQUENCE [LARGE SCALE GENOMIC DNA]</scope>
    <source>
        <strain evidence="3 4">CCMP2467</strain>
    </source>
</reference>
<proteinExistence type="predicted"/>
<keyword evidence="2" id="KW-0732">Signal</keyword>
<gene>
    <name evidence="3" type="ORF">AK812_SmicGene33393</name>
</gene>
<evidence type="ECO:0000256" key="2">
    <source>
        <dbReference type="SAM" id="SignalP"/>
    </source>
</evidence>
<feature type="region of interest" description="Disordered" evidence="1">
    <location>
        <begin position="440"/>
        <end position="469"/>
    </location>
</feature>
<dbReference type="Gene3D" id="3.80.10.10">
    <property type="entry name" value="Ribonuclease Inhibitor"/>
    <property type="match status" value="2"/>
</dbReference>
<feature type="chain" id="PRO_5012299727" description="F-box domain-containing protein" evidence="2">
    <location>
        <begin position="17"/>
        <end position="929"/>
    </location>
</feature>
<dbReference type="Proteomes" id="UP000186817">
    <property type="component" value="Unassembled WGS sequence"/>
</dbReference>
<evidence type="ECO:0000256" key="1">
    <source>
        <dbReference type="SAM" id="MobiDB-lite"/>
    </source>
</evidence>
<dbReference type="InterPro" id="IPR032675">
    <property type="entry name" value="LRR_dom_sf"/>
</dbReference>
<evidence type="ECO:0008006" key="5">
    <source>
        <dbReference type="Google" id="ProtNLM"/>
    </source>
</evidence>
<feature type="signal peptide" evidence="2">
    <location>
        <begin position="1"/>
        <end position="16"/>
    </location>
</feature>
<organism evidence="3 4">
    <name type="scientific">Symbiodinium microadriaticum</name>
    <name type="common">Dinoflagellate</name>
    <name type="synonym">Zooxanthella microadriatica</name>
    <dbReference type="NCBI Taxonomy" id="2951"/>
    <lineage>
        <taxon>Eukaryota</taxon>
        <taxon>Sar</taxon>
        <taxon>Alveolata</taxon>
        <taxon>Dinophyceae</taxon>
        <taxon>Suessiales</taxon>
        <taxon>Symbiodiniaceae</taxon>
        <taxon>Symbiodinium</taxon>
    </lineage>
</organism>
<dbReference type="AlphaFoldDB" id="A0A1Q9CRM7"/>
<evidence type="ECO:0000313" key="3">
    <source>
        <dbReference type="EMBL" id="OLP85588.1"/>
    </source>
</evidence>
<dbReference type="SUPFAM" id="SSF52047">
    <property type="entry name" value="RNI-like"/>
    <property type="match status" value="1"/>
</dbReference>
<accession>A0A1Q9CRM7</accession>
<dbReference type="EMBL" id="LSRX01000966">
    <property type="protein sequence ID" value="OLP85588.1"/>
    <property type="molecule type" value="Genomic_DNA"/>
</dbReference>
<feature type="compositionally biased region" description="Basic and acidic residues" evidence="1">
    <location>
        <begin position="453"/>
        <end position="462"/>
    </location>
</feature>
<keyword evidence="4" id="KW-1185">Reference proteome</keyword>
<comment type="caution">
    <text evidence="3">The sequence shown here is derived from an EMBL/GenBank/DDBJ whole genome shotgun (WGS) entry which is preliminary data.</text>
</comment>
<dbReference type="OrthoDB" id="10342647at2759"/>
<sequence length="929" mass="102801">MSAMPIVLADFADALASLLGLRMLRLASCSKACQHAFDHDPRIWGALLQYEINFRNIQNRDAVATSIFKRLPPTAKYLKLDLGNSCWKREGDVISDETFRLLVRSIPKSLHELSLMYMRPRGKLCSAFGVDFARPKALRPDPKSLNPITEVAAGNGILPEEAEVIRLCLTDDEDAPKHPRKTYKPHGNDLRFQVDVPSKKQAGLQDDILDQAFKKCCKTWMQREGTEVGQLATPWTVRGKDGKEWRSRCICIEHEECRQRRGRAFQIHGQMTRSADGASVAVKLTILSCGDCGTTPRKLRADSCAEDPATFTGRKRVREAVQALAADDETVTPVRVARKIAGQELPSMNPDSLRYYTRKFRPTGAGQAFVSQHSDGTGLLQIVHTLPSGSFVGFLPPMLQELKSLHLQGRMAEIYLAADATFDVEDRWRRSALPLAIARHPTETPEAAAKRGKPTESREKPKASLQFSAGHGKDKEAARGWFQRRVVQTFLSKRTSGTRTDKSPRVKVLSSKDVVERGWLLPQVPLVGSLPTSLRKLELFVDLSREATLALLGCLPDQLSELNMHVGDRFPPQLQILDFDLDGDLREVTPLATQLASSKLTTLRLSLGSITGVEGLAALFAALPPTLEELQLLLDHIGVCDRSCEELGRSLRRCSRLRDLELYMGSCEVWRVLQAPCRSLNNLELSLQSLGQADAKQLSSFVNGADLGRLGLYLEGAQPEGLDFSVWDRSVGDDALLSLARVIPPQLRELHVSFMEGDYVPPESIKELLTRLPETLHTLSLSFEWSGFSQLTTFHLPAKLRTLSLSGGLDAAERPQQVPLIAALARELPRLRHLRSLSLNFEGCHWTAAEASQVLAAAGPLVKKLDADFGTILLEEDTPDIWEKLMGPFQTRFGGTIRMPEGTDRDDTLCDVFGSSGESDTTESGDDVG</sequence>
<protein>
    <recommendedName>
        <fullName evidence="5">F-box domain-containing protein</fullName>
    </recommendedName>
</protein>
<evidence type="ECO:0000313" key="4">
    <source>
        <dbReference type="Proteomes" id="UP000186817"/>
    </source>
</evidence>
<name>A0A1Q9CRM7_SYMMI</name>